<evidence type="ECO:0000256" key="4">
    <source>
        <dbReference type="RuleBase" id="RU003719"/>
    </source>
</evidence>
<evidence type="ECO:0000256" key="2">
    <source>
        <dbReference type="ARBA" id="ARBA00023002"/>
    </source>
</evidence>
<evidence type="ECO:0000313" key="7">
    <source>
        <dbReference type="Proteomes" id="UP001220377"/>
    </source>
</evidence>
<dbReference type="InterPro" id="IPR058205">
    <property type="entry name" value="D-LDH-like"/>
</dbReference>
<dbReference type="InterPro" id="IPR036291">
    <property type="entry name" value="NAD(P)-bd_dom_sf"/>
</dbReference>
<dbReference type="SMART" id="SM00997">
    <property type="entry name" value="AdoHcyase_NAD"/>
    <property type="match status" value="1"/>
</dbReference>
<dbReference type="SUPFAM" id="SSF52283">
    <property type="entry name" value="Formate/glycerate dehydrogenase catalytic domain-like"/>
    <property type="match status" value="1"/>
</dbReference>
<dbReference type="InterPro" id="IPR006140">
    <property type="entry name" value="D-isomer_DH_NAD-bd"/>
</dbReference>
<organism evidence="6 7">
    <name type="scientific">Lacticaseibacillus pabuli</name>
    <dbReference type="NCBI Taxonomy" id="3025672"/>
    <lineage>
        <taxon>Bacteria</taxon>
        <taxon>Bacillati</taxon>
        <taxon>Bacillota</taxon>
        <taxon>Bacilli</taxon>
        <taxon>Lactobacillales</taxon>
        <taxon>Lactobacillaceae</taxon>
        <taxon>Lacticaseibacillus</taxon>
    </lineage>
</organism>
<dbReference type="SUPFAM" id="SSF51735">
    <property type="entry name" value="NAD(P)-binding Rossmann-fold domains"/>
    <property type="match status" value="1"/>
</dbReference>
<accession>A0ABY7WQX6</accession>
<proteinExistence type="inferred from homology"/>
<dbReference type="CDD" id="cd12186">
    <property type="entry name" value="LDH"/>
    <property type="match status" value="1"/>
</dbReference>
<gene>
    <name evidence="6" type="ORF">PQ472_11975</name>
</gene>
<dbReference type="PROSITE" id="PS00671">
    <property type="entry name" value="D_2_HYDROXYACID_DH_3"/>
    <property type="match status" value="1"/>
</dbReference>
<dbReference type="EMBL" id="CP117884">
    <property type="protein sequence ID" value="WDF82593.1"/>
    <property type="molecule type" value="Genomic_DNA"/>
</dbReference>
<sequence>MKLASFGTRSDEVQFLNEWAARTGNEIEQFTETLNEDTIDNVSDGVVGITGFQTVPYSAELFKKMAARGIKFLSIRNVGLDNIDLQGAQAAGVRVSNVPAYSPSAIAEFAVTMVMHLARNLGQVEQHLANNDYNGAMHYMGREIGQSTVGVVGTGRIGRAAIQIFRGFGAKVIAYDPYPVKNSDIDYVTVDELLAQSDIIDLHVPGLPENTHMIDAAAFDKMKDGVIIVNTARGNLIDTKALLAALRSGKVAGAGIDTFEYEEQDLLNLEKEGSFNDPIWDEMLKMPNVVLSPHIAYFTATAVRNMVEFSLANLTSFINDGTAKNEVAYK</sequence>
<dbReference type="RefSeq" id="WP_274260165.1">
    <property type="nucleotide sequence ID" value="NZ_CP117884.1"/>
</dbReference>
<evidence type="ECO:0000259" key="5">
    <source>
        <dbReference type="SMART" id="SM00997"/>
    </source>
</evidence>
<protein>
    <submittedName>
        <fullName evidence="6">D-2-hydroxyacid dehydrogenase</fullName>
    </submittedName>
</protein>
<keyword evidence="7" id="KW-1185">Reference proteome</keyword>
<keyword evidence="2 4" id="KW-0560">Oxidoreductase</keyword>
<evidence type="ECO:0000256" key="1">
    <source>
        <dbReference type="ARBA" id="ARBA00005854"/>
    </source>
</evidence>
<comment type="similarity">
    <text evidence="1 4">Belongs to the D-isomer specific 2-hydroxyacid dehydrogenase family.</text>
</comment>
<dbReference type="Pfam" id="PF02826">
    <property type="entry name" value="2-Hacid_dh_C"/>
    <property type="match status" value="1"/>
</dbReference>
<dbReference type="Proteomes" id="UP001220377">
    <property type="component" value="Chromosome"/>
</dbReference>
<dbReference type="Gene3D" id="3.40.50.720">
    <property type="entry name" value="NAD(P)-binding Rossmann-like Domain"/>
    <property type="match status" value="2"/>
</dbReference>
<dbReference type="Pfam" id="PF00389">
    <property type="entry name" value="2-Hacid_dh"/>
    <property type="match status" value="1"/>
</dbReference>
<reference evidence="6 7" key="1">
    <citation type="submission" date="2023-02" db="EMBL/GenBank/DDBJ databases">
        <title>Genome sequence of Lacticaseibacillus sp. KACC 23028.</title>
        <authorList>
            <person name="Kim S."/>
            <person name="Heo J."/>
            <person name="Kwon S.-W."/>
        </authorList>
    </citation>
    <scope>NUCLEOTIDE SEQUENCE [LARGE SCALE GENOMIC DNA]</scope>
    <source>
        <strain evidence="6 7">KACC 23028</strain>
    </source>
</reference>
<name>A0ABY7WQX6_9LACO</name>
<dbReference type="PROSITE" id="PS00065">
    <property type="entry name" value="D_2_HYDROXYACID_DH_1"/>
    <property type="match status" value="1"/>
</dbReference>
<evidence type="ECO:0000313" key="6">
    <source>
        <dbReference type="EMBL" id="WDF82593.1"/>
    </source>
</evidence>
<dbReference type="PROSITE" id="PS00670">
    <property type="entry name" value="D_2_HYDROXYACID_DH_2"/>
    <property type="match status" value="1"/>
</dbReference>
<dbReference type="PANTHER" id="PTHR43026">
    <property type="entry name" value="2-HYDROXYACID DEHYDROGENASE HOMOLOG 1-RELATED"/>
    <property type="match status" value="1"/>
</dbReference>
<dbReference type="PANTHER" id="PTHR43026:SF1">
    <property type="entry name" value="2-HYDROXYACID DEHYDROGENASE HOMOLOG 1-RELATED"/>
    <property type="match status" value="1"/>
</dbReference>
<evidence type="ECO:0000256" key="3">
    <source>
        <dbReference type="ARBA" id="ARBA00023027"/>
    </source>
</evidence>
<dbReference type="InterPro" id="IPR006139">
    <property type="entry name" value="D-isomer_2_OHA_DH_cat_dom"/>
</dbReference>
<dbReference type="InterPro" id="IPR029752">
    <property type="entry name" value="D-isomer_DH_CS1"/>
</dbReference>
<dbReference type="InterPro" id="IPR015878">
    <property type="entry name" value="Ado_hCys_hydrolase_NAD-bd"/>
</dbReference>
<dbReference type="InterPro" id="IPR029753">
    <property type="entry name" value="D-isomer_DH_CS"/>
</dbReference>
<feature type="domain" description="S-adenosyl-L-homocysteine hydrolase NAD binding" evidence="5">
    <location>
        <begin position="131"/>
        <end position="274"/>
    </location>
</feature>
<keyword evidence="3" id="KW-0520">NAD</keyword>